<keyword evidence="19" id="KW-1185">Reference proteome</keyword>
<feature type="domain" description="Histidine kinase" evidence="16">
    <location>
        <begin position="468"/>
        <end position="694"/>
    </location>
</feature>
<keyword evidence="4" id="KW-1003">Cell membrane</keyword>
<keyword evidence="8" id="KW-0547">Nucleotide-binding</keyword>
<feature type="transmembrane region" description="Helical" evidence="15">
    <location>
        <begin position="359"/>
        <end position="378"/>
    </location>
</feature>
<dbReference type="InterPro" id="IPR036097">
    <property type="entry name" value="HisK_dim/P_sf"/>
</dbReference>
<evidence type="ECO:0000313" key="18">
    <source>
        <dbReference type="EMBL" id="BAP55598.1"/>
    </source>
</evidence>
<dbReference type="CDD" id="cd16922">
    <property type="entry name" value="HATPase_EvgS-ArcB-TorS-like"/>
    <property type="match status" value="1"/>
</dbReference>
<dbReference type="SMART" id="SM00304">
    <property type="entry name" value="HAMP"/>
    <property type="match status" value="1"/>
</dbReference>
<dbReference type="CDD" id="cd00082">
    <property type="entry name" value="HisKA"/>
    <property type="match status" value="1"/>
</dbReference>
<evidence type="ECO:0000259" key="17">
    <source>
        <dbReference type="PROSITE" id="PS50885"/>
    </source>
</evidence>
<feature type="domain" description="HAMP" evidence="17">
    <location>
        <begin position="380"/>
        <end position="432"/>
    </location>
</feature>
<dbReference type="InterPro" id="IPR005467">
    <property type="entry name" value="His_kinase_dom"/>
</dbReference>
<evidence type="ECO:0000256" key="15">
    <source>
        <dbReference type="SAM" id="Phobius"/>
    </source>
</evidence>
<dbReference type="PROSITE" id="PS50885">
    <property type="entry name" value="HAMP"/>
    <property type="match status" value="1"/>
</dbReference>
<evidence type="ECO:0000256" key="12">
    <source>
        <dbReference type="ARBA" id="ARBA00023012"/>
    </source>
</evidence>
<name>A0A090ACT6_9GAMM</name>
<evidence type="ECO:0000256" key="8">
    <source>
        <dbReference type="ARBA" id="ARBA00022741"/>
    </source>
</evidence>
<evidence type="ECO:0000313" key="19">
    <source>
        <dbReference type="Proteomes" id="UP000031623"/>
    </source>
</evidence>
<proteinExistence type="predicted"/>
<evidence type="ECO:0000256" key="5">
    <source>
        <dbReference type="ARBA" id="ARBA00022553"/>
    </source>
</evidence>
<dbReference type="EC" id="2.7.13.3" evidence="3"/>
<comment type="subcellular location">
    <subcellularLocation>
        <location evidence="2">Cell membrane</location>
        <topology evidence="2">Multi-pass membrane protein</topology>
    </subcellularLocation>
</comment>
<evidence type="ECO:0000256" key="3">
    <source>
        <dbReference type="ARBA" id="ARBA00012438"/>
    </source>
</evidence>
<keyword evidence="5" id="KW-0597">Phosphoprotein</keyword>
<accession>A0A090ACT6</accession>
<evidence type="ECO:0000256" key="11">
    <source>
        <dbReference type="ARBA" id="ARBA00022989"/>
    </source>
</evidence>
<dbReference type="EMBL" id="AP014633">
    <property type="protein sequence ID" value="BAP55598.1"/>
    <property type="molecule type" value="Genomic_DNA"/>
</dbReference>
<evidence type="ECO:0000256" key="10">
    <source>
        <dbReference type="ARBA" id="ARBA00022840"/>
    </source>
</evidence>
<evidence type="ECO:0000256" key="13">
    <source>
        <dbReference type="ARBA" id="ARBA00023136"/>
    </source>
</evidence>
<dbReference type="OrthoDB" id="9792854at2"/>
<dbReference type="PANTHER" id="PTHR43047:SF72">
    <property type="entry name" value="OSMOSENSING HISTIDINE PROTEIN KINASE SLN1"/>
    <property type="match status" value="1"/>
</dbReference>
<protein>
    <recommendedName>
        <fullName evidence="3">histidine kinase</fullName>
        <ecNumber evidence="3">2.7.13.3</ecNumber>
    </recommendedName>
</protein>
<keyword evidence="11 15" id="KW-1133">Transmembrane helix</keyword>
<dbReference type="PROSITE" id="PS50109">
    <property type="entry name" value="HIS_KIN"/>
    <property type="match status" value="1"/>
</dbReference>
<evidence type="ECO:0000256" key="2">
    <source>
        <dbReference type="ARBA" id="ARBA00004651"/>
    </source>
</evidence>
<keyword evidence="14" id="KW-0131">Cell cycle</keyword>
<dbReference type="SMART" id="SM00388">
    <property type="entry name" value="HisKA"/>
    <property type="match status" value="1"/>
</dbReference>
<keyword evidence="10" id="KW-0067">ATP-binding</keyword>
<reference evidence="18 19" key="1">
    <citation type="journal article" date="2014" name="ISME J.">
        <title>Ecophysiology of Thioploca ingrica as revealed by the complete genome sequence supplemented with proteomic evidence.</title>
        <authorList>
            <person name="Kojima H."/>
            <person name="Ogura Y."/>
            <person name="Yamamoto N."/>
            <person name="Togashi T."/>
            <person name="Mori H."/>
            <person name="Watanabe T."/>
            <person name="Nemoto F."/>
            <person name="Kurokawa K."/>
            <person name="Hayashi T."/>
            <person name="Fukui M."/>
        </authorList>
    </citation>
    <scope>NUCLEOTIDE SEQUENCE [LARGE SCALE GENOMIC DNA]</scope>
</reference>
<evidence type="ECO:0000256" key="9">
    <source>
        <dbReference type="ARBA" id="ARBA00022777"/>
    </source>
</evidence>
<dbReference type="GO" id="GO:0005524">
    <property type="term" value="F:ATP binding"/>
    <property type="evidence" value="ECO:0007669"/>
    <property type="project" value="UniProtKB-KW"/>
</dbReference>
<dbReference type="STRING" id="40754.THII_1301"/>
<keyword evidence="6" id="KW-0808">Transferase</keyword>
<keyword evidence="13 15" id="KW-0472">Membrane</keyword>
<dbReference type="GO" id="GO:0009927">
    <property type="term" value="F:histidine phosphotransfer kinase activity"/>
    <property type="evidence" value="ECO:0007669"/>
    <property type="project" value="TreeGrafter"/>
</dbReference>
<keyword evidence="9 18" id="KW-0418">Kinase</keyword>
<dbReference type="Gene3D" id="6.10.340.10">
    <property type="match status" value="1"/>
</dbReference>
<dbReference type="Gene3D" id="1.10.287.130">
    <property type="match status" value="1"/>
</dbReference>
<organism evidence="18 19">
    <name type="scientific">Thioploca ingrica</name>
    <dbReference type="NCBI Taxonomy" id="40754"/>
    <lineage>
        <taxon>Bacteria</taxon>
        <taxon>Pseudomonadati</taxon>
        <taxon>Pseudomonadota</taxon>
        <taxon>Gammaproteobacteria</taxon>
        <taxon>Thiotrichales</taxon>
        <taxon>Thiotrichaceae</taxon>
        <taxon>Thioploca</taxon>
    </lineage>
</organism>
<dbReference type="Pfam" id="PF00672">
    <property type="entry name" value="HAMP"/>
    <property type="match status" value="1"/>
</dbReference>
<evidence type="ECO:0000256" key="7">
    <source>
        <dbReference type="ARBA" id="ARBA00022692"/>
    </source>
</evidence>
<dbReference type="GO" id="GO:0000155">
    <property type="term" value="F:phosphorelay sensor kinase activity"/>
    <property type="evidence" value="ECO:0007669"/>
    <property type="project" value="InterPro"/>
</dbReference>
<evidence type="ECO:0000256" key="14">
    <source>
        <dbReference type="ARBA" id="ARBA00023306"/>
    </source>
</evidence>
<dbReference type="KEGG" id="tig:THII_1301"/>
<dbReference type="SMART" id="SM00387">
    <property type="entry name" value="HATPase_c"/>
    <property type="match status" value="1"/>
</dbReference>
<evidence type="ECO:0000256" key="1">
    <source>
        <dbReference type="ARBA" id="ARBA00000085"/>
    </source>
</evidence>
<dbReference type="InterPro" id="IPR036890">
    <property type="entry name" value="HATPase_C_sf"/>
</dbReference>
<keyword evidence="7 15" id="KW-0812">Transmembrane</keyword>
<sequence length="731" mass="83427">MSILGQFRAFKEESLTRHTLFKIGIWIAVVIIFTNIITYLQVSTKIETQIFAQLKSYIAERGRGENNIFELALDNHELLKEVLLEQLQSPPDMNYQAIFDSHFTRYKDGVIRNRAEDFDGEKNSCVYIHPTLPLSNELKRLVVIFYQLTNQYGQAWLKRFDNTYIFTADNIFTRFSPDYPAWCEEAKPDFDVKQKEFYQLAELKNNPQRKSVWTGVYYDSEASQWFVSIITPVVLNGQNIAYIGNNIDLNELLERTLRQRLENGYNMIIAADGRLIVHPRWIYKMIERGGHFNIRTDGDTQLKHMFDLISAVETEDVVEDKENYQYLGVTKMETTGWYFVVVFPKVFFAQIAWETAQLILILGSLSLLIVLSILYVIMHRQIAKPLTELLVATRRLGNHDFNMHFDFKRKDELGRLAESFQTMAMILGAREQQLLDYANDLEIYTLELTRAKEAAEAANITKSQFIANVSHELRTPLNAIIGYSEMLQEDAVDFGEEGFISDLQKIHTAGRHLLGLINDILDISKIEAGKMDIYTETFDIQSLLDEVVITVQPLVTKSGNTLLIEYGDNLSEMHADLTKIRQSLLNLLSNASKFTEKGVITLSVKRHSLIPGDKRSDWFEFRITDTGIGMTDTQKRKLFQAFTQVDASTTRKYGGTGLGLAITKRFTEMMGGNISVESELGRGSTFKIRLPAKVIIGKAAATLEIQMKTPTPPSPVKPIEVKSITNTTQSI</sequence>
<dbReference type="Pfam" id="PF00512">
    <property type="entry name" value="HisKA"/>
    <property type="match status" value="1"/>
</dbReference>
<dbReference type="Proteomes" id="UP000031623">
    <property type="component" value="Chromosome"/>
</dbReference>
<dbReference type="InterPro" id="IPR033479">
    <property type="entry name" value="dCache_1"/>
</dbReference>
<keyword evidence="12" id="KW-0902">Two-component regulatory system</keyword>
<dbReference type="Pfam" id="PF02743">
    <property type="entry name" value="dCache_1"/>
    <property type="match status" value="1"/>
</dbReference>
<comment type="catalytic activity">
    <reaction evidence="1">
        <text>ATP + protein L-histidine = ADP + protein N-phospho-L-histidine.</text>
        <dbReference type="EC" id="2.7.13.3"/>
    </reaction>
</comment>
<dbReference type="SUPFAM" id="SSF158472">
    <property type="entry name" value="HAMP domain-like"/>
    <property type="match status" value="1"/>
</dbReference>
<dbReference type="SUPFAM" id="SSF55874">
    <property type="entry name" value="ATPase domain of HSP90 chaperone/DNA topoisomerase II/histidine kinase"/>
    <property type="match status" value="1"/>
</dbReference>
<dbReference type="Gene3D" id="3.30.450.20">
    <property type="entry name" value="PAS domain"/>
    <property type="match status" value="2"/>
</dbReference>
<dbReference type="PRINTS" id="PR00344">
    <property type="entry name" value="BCTRLSENSOR"/>
</dbReference>
<dbReference type="InterPro" id="IPR003661">
    <property type="entry name" value="HisK_dim/P_dom"/>
</dbReference>
<dbReference type="HOGENOM" id="CLU_012670_0_0_6"/>
<feature type="transmembrane region" description="Helical" evidence="15">
    <location>
        <begin position="20"/>
        <end position="40"/>
    </location>
</feature>
<dbReference type="FunFam" id="3.30.565.10:FF:000010">
    <property type="entry name" value="Sensor histidine kinase RcsC"/>
    <property type="match status" value="1"/>
</dbReference>
<gene>
    <name evidence="18" type="ORF">THII_1301</name>
</gene>
<dbReference type="InterPro" id="IPR003660">
    <property type="entry name" value="HAMP_dom"/>
</dbReference>
<dbReference type="Pfam" id="PF02518">
    <property type="entry name" value="HATPase_c"/>
    <property type="match status" value="1"/>
</dbReference>
<dbReference type="FunFam" id="1.10.287.130:FF:000038">
    <property type="entry name" value="Sensory transduction histidine kinase"/>
    <property type="match status" value="1"/>
</dbReference>
<dbReference type="GO" id="GO:0005886">
    <property type="term" value="C:plasma membrane"/>
    <property type="evidence" value="ECO:0007669"/>
    <property type="project" value="UniProtKB-SubCell"/>
</dbReference>
<evidence type="ECO:0000256" key="4">
    <source>
        <dbReference type="ARBA" id="ARBA00022475"/>
    </source>
</evidence>
<feature type="transmembrane region" description="Helical" evidence="15">
    <location>
        <begin position="335"/>
        <end position="353"/>
    </location>
</feature>
<evidence type="ECO:0000259" key="16">
    <source>
        <dbReference type="PROSITE" id="PS50109"/>
    </source>
</evidence>
<dbReference type="AlphaFoldDB" id="A0A090ACT6"/>
<dbReference type="SUPFAM" id="SSF47384">
    <property type="entry name" value="Homodimeric domain of signal transducing histidine kinase"/>
    <property type="match status" value="1"/>
</dbReference>
<dbReference type="CDD" id="cd06225">
    <property type="entry name" value="HAMP"/>
    <property type="match status" value="1"/>
</dbReference>
<dbReference type="InterPro" id="IPR003594">
    <property type="entry name" value="HATPase_dom"/>
</dbReference>
<dbReference type="Gene3D" id="3.30.565.10">
    <property type="entry name" value="Histidine kinase-like ATPase, C-terminal domain"/>
    <property type="match status" value="1"/>
</dbReference>
<evidence type="ECO:0000256" key="6">
    <source>
        <dbReference type="ARBA" id="ARBA00022679"/>
    </source>
</evidence>
<dbReference type="InterPro" id="IPR004358">
    <property type="entry name" value="Sig_transdc_His_kin-like_C"/>
</dbReference>
<dbReference type="PANTHER" id="PTHR43047">
    <property type="entry name" value="TWO-COMPONENT HISTIDINE PROTEIN KINASE"/>
    <property type="match status" value="1"/>
</dbReference>